<name>A0A3P4AXD2_9BURK</name>
<comment type="subcellular location">
    <subcellularLocation>
        <location evidence="1">Cell inner membrane</location>
    </subcellularLocation>
</comment>
<keyword evidence="12" id="KW-1185">Reference proteome</keyword>
<evidence type="ECO:0000256" key="2">
    <source>
        <dbReference type="ARBA" id="ARBA00007208"/>
    </source>
</evidence>
<evidence type="ECO:0000256" key="4">
    <source>
        <dbReference type="ARBA" id="ARBA00022448"/>
    </source>
</evidence>
<comment type="similarity">
    <text evidence="2">Belongs to the GSP N family.</text>
</comment>
<dbReference type="OrthoDB" id="8558191at2"/>
<evidence type="ECO:0000313" key="11">
    <source>
        <dbReference type="EMBL" id="VCU68677.1"/>
    </source>
</evidence>
<evidence type="ECO:0000256" key="6">
    <source>
        <dbReference type="ARBA" id="ARBA00022519"/>
    </source>
</evidence>
<protein>
    <recommendedName>
        <fullName evidence="3">Type II secretion system protein N</fullName>
    </recommendedName>
    <alternativeName>
        <fullName evidence="10">General secretion pathway protein N</fullName>
    </alternativeName>
</protein>
<evidence type="ECO:0000313" key="12">
    <source>
        <dbReference type="Proteomes" id="UP000277294"/>
    </source>
</evidence>
<evidence type="ECO:0000256" key="7">
    <source>
        <dbReference type="ARBA" id="ARBA00022692"/>
    </source>
</evidence>
<dbReference type="RefSeq" id="WP_160142144.1">
    <property type="nucleotide sequence ID" value="NZ_UWPJ01000008.1"/>
</dbReference>
<evidence type="ECO:0000256" key="9">
    <source>
        <dbReference type="ARBA" id="ARBA00023136"/>
    </source>
</evidence>
<dbReference type="InterPro" id="IPR022792">
    <property type="entry name" value="T2SS_protein-GspN"/>
</dbReference>
<reference evidence="11 12" key="1">
    <citation type="submission" date="2018-10" db="EMBL/GenBank/DDBJ databases">
        <authorList>
            <person name="Criscuolo A."/>
        </authorList>
    </citation>
    <scope>NUCLEOTIDE SEQUENCE [LARGE SCALE GENOMIC DNA]</scope>
    <source>
        <strain evidence="11">DnA1</strain>
    </source>
</reference>
<organism evidence="11 12">
    <name type="scientific">Pigmentiphaga humi</name>
    <dbReference type="NCBI Taxonomy" id="2478468"/>
    <lineage>
        <taxon>Bacteria</taxon>
        <taxon>Pseudomonadati</taxon>
        <taxon>Pseudomonadota</taxon>
        <taxon>Betaproteobacteria</taxon>
        <taxon>Burkholderiales</taxon>
        <taxon>Alcaligenaceae</taxon>
        <taxon>Pigmentiphaga</taxon>
    </lineage>
</organism>
<keyword evidence="8" id="KW-0653">Protein transport</keyword>
<evidence type="ECO:0000256" key="8">
    <source>
        <dbReference type="ARBA" id="ARBA00022927"/>
    </source>
</evidence>
<keyword evidence="4" id="KW-0813">Transport</keyword>
<proteinExistence type="inferred from homology"/>
<accession>A0A3P4AXD2</accession>
<gene>
    <name evidence="11" type="ORF">PIGHUM_00735</name>
</gene>
<dbReference type="GO" id="GO:0015628">
    <property type="term" value="P:protein secretion by the type II secretion system"/>
    <property type="evidence" value="ECO:0007669"/>
    <property type="project" value="InterPro"/>
</dbReference>
<dbReference type="AlphaFoldDB" id="A0A3P4AXD2"/>
<keyword evidence="9" id="KW-0472">Membrane</keyword>
<sequence length="247" mass="26292">MRTWLKILLCAVVALASALAVLPARWLIALLPAQWPVAVVDASGTLWRGTALLAVGFPEMRTTLPTPVSWAAAWRDGPRMEIRHAWLGGPLDLRLQTNGFLLSGQTLKLPAEALVQFGAPFNTLRPAGDLSLTWPALRLNGSIPQGELLTAEWRDASTALSLLRPIGHYRLKLNGESGQALAVAISTVSGPLAVEGTGRWTARAGFSFNGVARPSPQASPEARAALQSTLSALGRRSGNDSILKIGR</sequence>
<keyword evidence="6" id="KW-0997">Cell inner membrane</keyword>
<keyword evidence="7" id="KW-0812">Transmembrane</keyword>
<dbReference type="GO" id="GO:0015627">
    <property type="term" value="C:type II protein secretion system complex"/>
    <property type="evidence" value="ECO:0007669"/>
    <property type="project" value="InterPro"/>
</dbReference>
<evidence type="ECO:0000256" key="3">
    <source>
        <dbReference type="ARBA" id="ARBA00021563"/>
    </source>
</evidence>
<dbReference type="EMBL" id="UWPJ01000008">
    <property type="protein sequence ID" value="VCU68677.1"/>
    <property type="molecule type" value="Genomic_DNA"/>
</dbReference>
<evidence type="ECO:0000256" key="5">
    <source>
        <dbReference type="ARBA" id="ARBA00022475"/>
    </source>
</evidence>
<evidence type="ECO:0000256" key="10">
    <source>
        <dbReference type="ARBA" id="ARBA00030772"/>
    </source>
</evidence>
<dbReference type="Proteomes" id="UP000277294">
    <property type="component" value="Unassembled WGS sequence"/>
</dbReference>
<keyword evidence="5" id="KW-1003">Cell membrane</keyword>
<evidence type="ECO:0000256" key="1">
    <source>
        <dbReference type="ARBA" id="ARBA00004533"/>
    </source>
</evidence>
<dbReference type="Pfam" id="PF01203">
    <property type="entry name" value="T2SSN"/>
    <property type="match status" value="1"/>
</dbReference>
<dbReference type="GO" id="GO:0005886">
    <property type="term" value="C:plasma membrane"/>
    <property type="evidence" value="ECO:0007669"/>
    <property type="project" value="UniProtKB-SubCell"/>
</dbReference>